<reference evidence="1" key="1">
    <citation type="submission" date="2019-06" db="EMBL/GenBank/DDBJ databases">
        <authorList>
            <person name="Zheng W."/>
        </authorList>
    </citation>
    <scope>NUCLEOTIDE SEQUENCE</scope>
    <source>
        <strain evidence="1">QDHG01</strain>
    </source>
</reference>
<dbReference type="EMBL" id="RRYP01002711">
    <property type="protein sequence ID" value="TNV84496.1"/>
    <property type="molecule type" value="Genomic_DNA"/>
</dbReference>
<evidence type="ECO:0000313" key="1">
    <source>
        <dbReference type="EMBL" id="TNV84496.1"/>
    </source>
</evidence>
<dbReference type="AlphaFoldDB" id="A0A8J8NZ88"/>
<organism evidence="1 2">
    <name type="scientific">Halteria grandinella</name>
    <dbReference type="NCBI Taxonomy" id="5974"/>
    <lineage>
        <taxon>Eukaryota</taxon>
        <taxon>Sar</taxon>
        <taxon>Alveolata</taxon>
        <taxon>Ciliophora</taxon>
        <taxon>Intramacronucleata</taxon>
        <taxon>Spirotrichea</taxon>
        <taxon>Stichotrichia</taxon>
        <taxon>Sporadotrichida</taxon>
        <taxon>Halteriidae</taxon>
        <taxon>Halteria</taxon>
    </lineage>
</organism>
<keyword evidence="2" id="KW-1185">Reference proteome</keyword>
<dbReference type="Proteomes" id="UP000785679">
    <property type="component" value="Unassembled WGS sequence"/>
</dbReference>
<proteinExistence type="predicted"/>
<gene>
    <name evidence="1" type="ORF">FGO68_gene16398</name>
</gene>
<evidence type="ECO:0000313" key="2">
    <source>
        <dbReference type="Proteomes" id="UP000785679"/>
    </source>
</evidence>
<comment type="caution">
    <text evidence="1">The sequence shown here is derived from an EMBL/GenBank/DDBJ whole genome shotgun (WGS) entry which is preliminary data.</text>
</comment>
<name>A0A8J8NZ88_HALGN</name>
<sequence length="152" mass="18124">MNFMLCWQQKQSSRFIFASLALSNVCEIRDNKTIFRFELFKNILDRINFESNQDLSPLRLIITKFKDVTSEYCSTELETLQQIAHQHSLEIIDYSHRVQTISQFQIQIQIKLRNIHSRHILICYDGNNSKSLFEVCLQIDEELEEYTDQQIN</sequence>
<protein>
    <submittedName>
        <fullName evidence="1">Uncharacterized protein</fullName>
    </submittedName>
</protein>
<accession>A0A8J8NZ88</accession>